<gene>
    <name evidence="5" type="ORF">HCG48_08180</name>
</gene>
<evidence type="ECO:0000259" key="4">
    <source>
        <dbReference type="Pfam" id="PF12770"/>
    </source>
</evidence>
<protein>
    <submittedName>
        <fullName evidence="5">CHAT domain-containing protein</fullName>
    </submittedName>
</protein>
<accession>A0A6H1U4A0</accession>
<proteinExistence type="predicted"/>
<reference evidence="5 6" key="1">
    <citation type="submission" date="2020-04" db="EMBL/GenBank/DDBJ databases">
        <authorList>
            <person name="Basu S."/>
            <person name="Maruthanayagam V."/>
            <person name="Chakraborty S."/>
            <person name="Pramanik A."/>
            <person name="Mukherjee J."/>
            <person name="Brink B."/>
        </authorList>
    </citation>
    <scope>NUCLEOTIDE SEQUENCE [LARGE SCALE GENOMIC DNA]</scope>
    <source>
        <strain evidence="5 6">AP17</strain>
    </source>
</reference>
<organism evidence="5 6">
    <name type="scientific">Oxynema aestuarii AP17</name>
    <dbReference type="NCBI Taxonomy" id="2064643"/>
    <lineage>
        <taxon>Bacteria</taxon>
        <taxon>Bacillati</taxon>
        <taxon>Cyanobacteriota</taxon>
        <taxon>Cyanophyceae</taxon>
        <taxon>Oscillatoriophycideae</taxon>
        <taxon>Oscillatoriales</taxon>
        <taxon>Oscillatoriaceae</taxon>
        <taxon>Oxynema</taxon>
        <taxon>Oxynema aestuarii</taxon>
    </lineage>
</organism>
<evidence type="ECO:0000313" key="5">
    <source>
        <dbReference type="EMBL" id="QIZ73661.1"/>
    </source>
</evidence>
<dbReference type="EMBL" id="CP051167">
    <property type="protein sequence ID" value="QIZ73661.1"/>
    <property type="molecule type" value="Genomic_DNA"/>
</dbReference>
<dbReference type="Gene3D" id="1.25.40.10">
    <property type="entry name" value="Tetratricopeptide repeat domain"/>
    <property type="match status" value="3"/>
</dbReference>
<evidence type="ECO:0000313" key="6">
    <source>
        <dbReference type="Proteomes" id="UP000500857"/>
    </source>
</evidence>
<evidence type="ECO:0000256" key="3">
    <source>
        <dbReference type="SAM" id="MobiDB-lite"/>
    </source>
</evidence>
<dbReference type="PANTHER" id="PTHR45641">
    <property type="entry name" value="TETRATRICOPEPTIDE REPEAT PROTEIN (AFU_ORTHOLOGUE AFUA_6G03870)"/>
    <property type="match status" value="1"/>
</dbReference>
<evidence type="ECO:0000256" key="2">
    <source>
        <dbReference type="ARBA" id="ARBA00022803"/>
    </source>
</evidence>
<feature type="compositionally biased region" description="Polar residues" evidence="3">
    <location>
        <begin position="1263"/>
        <end position="1275"/>
    </location>
</feature>
<dbReference type="KEGG" id="oxy:HCG48_08180"/>
<feature type="region of interest" description="Disordered" evidence="3">
    <location>
        <begin position="1226"/>
        <end position="1275"/>
    </location>
</feature>
<dbReference type="Proteomes" id="UP000500857">
    <property type="component" value="Chromosome"/>
</dbReference>
<dbReference type="SUPFAM" id="SSF48452">
    <property type="entry name" value="TPR-like"/>
    <property type="match status" value="3"/>
</dbReference>
<sequence length="1275" mass="141378">MRQNMESIVPALGDTIAQWIQGVLTQQPDQAEGVAGLVENTCISIQEFPYGRYAEVQEIAIRGYDLVLALRANQPEKRAQTLTNLGVAYLTQAQFGLDPAANLDQAIAAYTEAAAIRRRPGLEKDLASTLNNLGNAYQTQAQFGLDPAANLDQAIAAYTEAAAIRRRPGLEKDLASTLNNLGNAYQTQAQFGLDPAANLDQAIAAYTEAAAIMRRPGLEKDLASTLTNLGVAYLTQAEFGLDPAANLDQAIAAYTEAAAIRRRPGLEKDLASTLNNLGNAYQTQAQFGLDPAANLDQAIAAYTEAAAIRRRPGLEKDLASTLTNLGVAYLTQAEFGLDPAANLDQAIAAYTEAAAIRRRPGLEKDLASTLTNLGVAYLTQAEFGLDPAANLDQAIAAYTEAAAIRRRPGLEKDLASTLNNLGNAYQTQAQFGLDPAANLDQAIAAYTEAAAIRRRPGLEKDLASTLTNLGVAYLTQAEFGLDPAANLDQAIAAYTEAAAIMRRPGLEKDLASTLTNLGVAYRTQAEFGLDPAANLDQAIAAYTEAAAIMRRPGLEKDLASTLTNLGVAYLTQAEFGLDPAANLDQAIAAYTEAAAIMRRPGLEKDLASTLNNWGFTYQQQSQYYSSDPERKQTALENAYRTFAEALEQVEYLRGEITTEDYKRNFNEQWNKIYRGMVEVCLELGNYTAAIEYADRSKARNLVELIATRDAYPQGISPEDRQRLQQLRQAIFQEDRRLQQDPNRDSSHLNQLRDEFQKKFPYQPLHFPQIQQLLDEETAILEWYILGDKFLTFTLTAQTLHLWTSSPEDLEKLGEWGNAYLNDYRRNKTQWQDNLQQRLDSLTQILHLDEILQNLRENFPNCQKLILIPHRYLHLFPIHALPVLTGENQSQTLQELFPKGVNYAPSCQLLQQAQNRPRRHFTHFFAVQNPTEDLTFADVEVETIRSLFPQRRSLQRNNATKATFLAKDLSQTHHLFFSCNAEFNPNSPLDSGLQLADGILTLEEIIASLNLSECSLVTLSACESGQVALDQTDEYISLSSGFILAGSPSILVSLWFVDEVSTALLLIKTYETLQQHPGQLAIALKTAQIWLRDTTVAGFQDWVQKCPLLGDWRDALAEFFQNLGQNEKGINDRPYKSPYHWAAFCVVGQGEQNMASDRDKIQAFIKLIQENPDNLFADHWSSLTELPNQFTDDDEKNVELIEQWVKEPTRTDIYQVYQDRYRSANPLLGATGHKGGFGSQQTPKEAGKSSGELIDQAIKHNTTRPDSPRQSPQNES</sequence>
<evidence type="ECO:0000256" key="1">
    <source>
        <dbReference type="ARBA" id="ARBA00022737"/>
    </source>
</evidence>
<dbReference type="InterPro" id="IPR011990">
    <property type="entry name" value="TPR-like_helical_dom_sf"/>
</dbReference>
<dbReference type="Pfam" id="PF12770">
    <property type="entry name" value="CHAT"/>
    <property type="match status" value="1"/>
</dbReference>
<dbReference type="InterPro" id="IPR024983">
    <property type="entry name" value="CHAT_dom"/>
</dbReference>
<dbReference type="PANTHER" id="PTHR45641:SF19">
    <property type="entry name" value="NEPHROCYSTIN-3"/>
    <property type="match status" value="1"/>
</dbReference>
<keyword evidence="6" id="KW-1185">Reference proteome</keyword>
<dbReference type="SMART" id="SM00028">
    <property type="entry name" value="TPR"/>
    <property type="match status" value="11"/>
</dbReference>
<name>A0A6H1U4A0_9CYAN</name>
<keyword evidence="1" id="KW-0677">Repeat</keyword>
<feature type="domain" description="CHAT" evidence="4">
    <location>
        <begin position="851"/>
        <end position="1148"/>
    </location>
</feature>
<dbReference type="AlphaFoldDB" id="A0A6H1U4A0"/>
<dbReference type="InterPro" id="IPR019734">
    <property type="entry name" value="TPR_rpt"/>
</dbReference>
<keyword evidence="2" id="KW-0802">TPR repeat</keyword>